<keyword evidence="6 12" id="KW-0418">Kinase</keyword>
<dbReference type="Proteomes" id="UP000276437">
    <property type="component" value="Chromosome"/>
</dbReference>
<keyword evidence="5" id="KW-0547">Nucleotide-binding</keyword>
<accession>A0A348AHJ2</accession>
<dbReference type="InterPro" id="IPR003594">
    <property type="entry name" value="HATPase_dom"/>
</dbReference>
<dbReference type="PRINTS" id="PR00344">
    <property type="entry name" value="BCTRLSENSOR"/>
</dbReference>
<evidence type="ECO:0000313" key="12">
    <source>
        <dbReference type="EMBL" id="BBB90540.1"/>
    </source>
</evidence>
<dbReference type="PANTHER" id="PTHR43065:SF46">
    <property type="entry name" value="C4-DICARBOXYLATE TRANSPORT SENSOR PROTEIN DCTB"/>
    <property type="match status" value="1"/>
</dbReference>
<dbReference type="CDD" id="cd00130">
    <property type="entry name" value="PAS"/>
    <property type="match status" value="1"/>
</dbReference>
<dbReference type="PROSITE" id="PS50113">
    <property type="entry name" value="PAC"/>
    <property type="match status" value="1"/>
</dbReference>
<organism evidence="12 13">
    <name type="scientific">Methylomusa anaerophila</name>
    <dbReference type="NCBI Taxonomy" id="1930071"/>
    <lineage>
        <taxon>Bacteria</taxon>
        <taxon>Bacillati</taxon>
        <taxon>Bacillota</taxon>
        <taxon>Negativicutes</taxon>
        <taxon>Selenomonadales</taxon>
        <taxon>Sporomusaceae</taxon>
        <taxon>Methylomusa</taxon>
    </lineage>
</organism>
<dbReference type="InterPro" id="IPR036097">
    <property type="entry name" value="HisK_dim/P_sf"/>
</dbReference>
<name>A0A348AHJ2_9FIRM</name>
<protein>
    <recommendedName>
        <fullName evidence="2">histidine kinase</fullName>
        <ecNumber evidence="2">2.7.13.3</ecNumber>
    </recommendedName>
</protein>
<keyword evidence="13" id="KW-1185">Reference proteome</keyword>
<evidence type="ECO:0000256" key="1">
    <source>
        <dbReference type="ARBA" id="ARBA00000085"/>
    </source>
</evidence>
<gene>
    <name evidence="12" type="primary">kinE_4</name>
    <name evidence="12" type="ORF">MAMMFC1_01191</name>
</gene>
<evidence type="ECO:0000256" key="3">
    <source>
        <dbReference type="ARBA" id="ARBA00022553"/>
    </source>
</evidence>
<dbReference type="InterPro" id="IPR000700">
    <property type="entry name" value="PAS-assoc_C"/>
</dbReference>
<dbReference type="InterPro" id="IPR003661">
    <property type="entry name" value="HisK_dim/P_dom"/>
</dbReference>
<feature type="domain" description="Histidine kinase" evidence="9">
    <location>
        <begin position="488"/>
        <end position="690"/>
    </location>
</feature>
<dbReference type="AlphaFoldDB" id="A0A348AHJ2"/>
<dbReference type="InterPro" id="IPR036890">
    <property type="entry name" value="HATPase_C_sf"/>
</dbReference>
<keyword evidence="7" id="KW-0067">ATP-binding</keyword>
<dbReference type="NCBIfam" id="TIGR00229">
    <property type="entry name" value="sensory_box"/>
    <property type="match status" value="1"/>
</dbReference>
<dbReference type="SMART" id="SM00387">
    <property type="entry name" value="HATPase_c"/>
    <property type="match status" value="1"/>
</dbReference>
<evidence type="ECO:0000256" key="4">
    <source>
        <dbReference type="ARBA" id="ARBA00022679"/>
    </source>
</evidence>
<dbReference type="InterPro" id="IPR012437">
    <property type="entry name" value="DUF1638"/>
</dbReference>
<dbReference type="KEGG" id="mana:MAMMFC1_01191"/>
<dbReference type="InterPro" id="IPR005467">
    <property type="entry name" value="His_kinase_dom"/>
</dbReference>
<evidence type="ECO:0000259" key="10">
    <source>
        <dbReference type="PROSITE" id="PS50112"/>
    </source>
</evidence>
<evidence type="ECO:0000259" key="11">
    <source>
        <dbReference type="PROSITE" id="PS50113"/>
    </source>
</evidence>
<evidence type="ECO:0000256" key="6">
    <source>
        <dbReference type="ARBA" id="ARBA00022777"/>
    </source>
</evidence>
<dbReference type="Pfam" id="PF07796">
    <property type="entry name" value="DUF1638"/>
    <property type="match status" value="1"/>
</dbReference>
<comment type="catalytic activity">
    <reaction evidence="1">
        <text>ATP + protein L-histidine = ADP + protein N-phospho-L-histidine.</text>
        <dbReference type="EC" id="2.7.13.3"/>
    </reaction>
</comment>
<dbReference type="SUPFAM" id="SSF47384">
    <property type="entry name" value="Homodimeric domain of signal transducing histidine kinase"/>
    <property type="match status" value="1"/>
</dbReference>
<dbReference type="Gene3D" id="1.10.287.130">
    <property type="match status" value="1"/>
</dbReference>
<dbReference type="SMART" id="SM00091">
    <property type="entry name" value="PAS"/>
    <property type="match status" value="1"/>
</dbReference>
<evidence type="ECO:0000256" key="2">
    <source>
        <dbReference type="ARBA" id="ARBA00012438"/>
    </source>
</evidence>
<feature type="domain" description="PAC" evidence="11">
    <location>
        <begin position="423"/>
        <end position="475"/>
    </location>
</feature>
<dbReference type="InterPro" id="IPR035965">
    <property type="entry name" value="PAS-like_dom_sf"/>
</dbReference>
<reference evidence="12 13" key="1">
    <citation type="journal article" date="2018" name="Int. J. Syst. Evol. Microbiol.">
        <title>Methylomusa anaerophila gen. nov., sp. nov., an anaerobic methanol-utilizing bacterium isolated from a microbial fuel cell.</title>
        <authorList>
            <person name="Amano N."/>
            <person name="Yamamuro A."/>
            <person name="Miyahara M."/>
            <person name="Kouzuma A."/>
            <person name="Abe T."/>
            <person name="Watanabe K."/>
        </authorList>
    </citation>
    <scope>NUCLEOTIDE SEQUENCE [LARGE SCALE GENOMIC DNA]</scope>
    <source>
        <strain evidence="12 13">MMFC1</strain>
    </source>
</reference>
<dbReference type="SUPFAM" id="SSF55874">
    <property type="entry name" value="ATPase domain of HSP90 chaperone/DNA topoisomerase II/histidine kinase"/>
    <property type="match status" value="1"/>
</dbReference>
<dbReference type="EMBL" id="AP018449">
    <property type="protein sequence ID" value="BBB90540.1"/>
    <property type="molecule type" value="Genomic_DNA"/>
</dbReference>
<dbReference type="SMART" id="SM00388">
    <property type="entry name" value="HisKA"/>
    <property type="match status" value="1"/>
</dbReference>
<dbReference type="Pfam" id="PF02518">
    <property type="entry name" value="HATPase_c"/>
    <property type="match status" value="1"/>
</dbReference>
<dbReference type="PROSITE" id="PS50112">
    <property type="entry name" value="PAS"/>
    <property type="match status" value="1"/>
</dbReference>
<evidence type="ECO:0000259" key="9">
    <source>
        <dbReference type="PROSITE" id="PS50109"/>
    </source>
</evidence>
<evidence type="ECO:0000256" key="7">
    <source>
        <dbReference type="ARBA" id="ARBA00022840"/>
    </source>
</evidence>
<dbReference type="InterPro" id="IPR000014">
    <property type="entry name" value="PAS"/>
</dbReference>
<dbReference type="CDD" id="cd00082">
    <property type="entry name" value="HisKA"/>
    <property type="match status" value="1"/>
</dbReference>
<dbReference type="GO" id="GO:0005524">
    <property type="term" value="F:ATP binding"/>
    <property type="evidence" value="ECO:0007669"/>
    <property type="project" value="UniProtKB-KW"/>
</dbReference>
<dbReference type="RefSeq" id="WP_126307311.1">
    <property type="nucleotide sequence ID" value="NZ_AP018449.1"/>
</dbReference>
<dbReference type="OrthoDB" id="505470at2"/>
<proteinExistence type="predicted"/>
<dbReference type="InterPro" id="IPR004358">
    <property type="entry name" value="Sig_transdc_His_kin-like_C"/>
</dbReference>
<evidence type="ECO:0000256" key="8">
    <source>
        <dbReference type="ARBA" id="ARBA00023012"/>
    </source>
</evidence>
<keyword evidence="8" id="KW-0902">Two-component regulatory system</keyword>
<dbReference type="GO" id="GO:0000155">
    <property type="term" value="F:phosphorelay sensor kinase activity"/>
    <property type="evidence" value="ECO:0007669"/>
    <property type="project" value="InterPro"/>
</dbReference>
<keyword evidence="3" id="KW-0597">Phosphoprotein</keyword>
<keyword evidence="4 12" id="KW-0808">Transferase</keyword>
<dbReference type="Gene3D" id="3.30.450.20">
    <property type="entry name" value="PAS domain"/>
    <property type="match status" value="1"/>
</dbReference>
<evidence type="ECO:0000256" key="5">
    <source>
        <dbReference type="ARBA" id="ARBA00022741"/>
    </source>
</evidence>
<dbReference type="Pfam" id="PF00512">
    <property type="entry name" value="HisKA"/>
    <property type="match status" value="1"/>
</dbReference>
<dbReference type="PANTHER" id="PTHR43065">
    <property type="entry name" value="SENSOR HISTIDINE KINASE"/>
    <property type="match status" value="1"/>
</dbReference>
<feature type="domain" description="PAS" evidence="10">
    <location>
        <begin position="345"/>
        <end position="418"/>
    </location>
</feature>
<sequence length="690" mass="77350">MAEDINEVGVLTRPSLCCDLALSPEKLEWELRNHFLLKDHCHIDVIGGQCLLSARDNQYPRDLISYKIHGAENCFHWLLNKSLVNEYCKQKAFLLTPDWLENWPIFLQNLWQTDLDAARDAFRASYEKLVLLDTGIYEHTASQLKEMGDYLNLPYDRVPVGLDFLRLSLSGIVQEHRWAERENEYMASLAGANLQATDYAMVLELMGKLTESTSFEIVVNNILDICGTLFNAKKLCYLPLSCLDGKNDSAITIPHFTPNPEKLSWYRHNLERPITWNKAGSGFMVTVRHSNEILGILDIDELAYPEQAKQYIKMALTLIQVFALAVYNAQSYETNKQTEEQLATETERLFVILQSIGEGLIATDSMNHIMFMNPSAEGLTGYSSAEVANKPFGSIFRLIDETTGQCSDRLIRDILAHDHMVEIDANKVLIDKHGVAHNITGSISPIYDKQDHYDGMVVVVKDVTAQKQFQKELARLDRLNLIGEMAASIGHEVRNPLTTVRGFLQVIKKKDSEGHLQNYCDLMIDEIDRANSIITDFLSLAKNKTVTLEKHNLNSVIRSLLPLIEADFLLGNKSVESSLEDIPALLLDEKEIRQLILNLARNGLEAMSPGGKLTISTRTTDTQVVLSVKDQGKGIPFDLIDKLGTPFFTTKDNGTGLGLAVCYSVAARHGASIDIETGPAGTQFNVVFKK</sequence>
<dbReference type="PROSITE" id="PS50109">
    <property type="entry name" value="HIS_KIN"/>
    <property type="match status" value="1"/>
</dbReference>
<dbReference type="Gene3D" id="3.30.565.10">
    <property type="entry name" value="Histidine kinase-like ATPase, C-terminal domain"/>
    <property type="match status" value="1"/>
</dbReference>
<dbReference type="Pfam" id="PF13426">
    <property type="entry name" value="PAS_9"/>
    <property type="match status" value="1"/>
</dbReference>
<dbReference type="SUPFAM" id="SSF55785">
    <property type="entry name" value="PYP-like sensor domain (PAS domain)"/>
    <property type="match status" value="1"/>
</dbReference>
<dbReference type="EC" id="2.7.13.3" evidence="2"/>
<evidence type="ECO:0000313" key="13">
    <source>
        <dbReference type="Proteomes" id="UP000276437"/>
    </source>
</evidence>